<name>A0AAD4MBV9_9AGAM</name>
<sequence length="402" mass="44228">MTRLFTPVPYVEEFWADDHNLCLSSPPYSAEAINSELVLQELSPLELGSIDDADPLWSPTLSFLYKSSLVSISLGQRVWGRKQPVYGFNGLVQGAIKLSRKCTHIVRLEVSLLGRVKVFASNRAMISQVVDYNIVSYPVVLSSPPPGQFTPTEECFPFSIPFPSFVKGGTSPLPPSCATWSSTFSSEVEYCVTVDVYRKGLRRHELRVIPIMYLPKSWPSHPTPRRDSAFDFRPAPGAYRTIALPPVWPNDACPVANVKVTMPTLCFPSGVTYSSGDLIPLKVTVQSSEAPALVELLMQGVEAQLVKQTIAWAKGGQVLGGREIVVCKGNLIKTDTPQEGFAVSYFGLALGEPGKEQSWRVADMVEMIYLIRVTIRCPEGAGNFVPTYKHVSRIGLASEPWG</sequence>
<accession>A0AAD4MBV9</accession>
<organism evidence="1 2">
    <name type="scientific">Multifurca ochricompacta</name>
    <dbReference type="NCBI Taxonomy" id="376703"/>
    <lineage>
        <taxon>Eukaryota</taxon>
        <taxon>Fungi</taxon>
        <taxon>Dikarya</taxon>
        <taxon>Basidiomycota</taxon>
        <taxon>Agaricomycotina</taxon>
        <taxon>Agaricomycetes</taxon>
        <taxon>Russulales</taxon>
        <taxon>Russulaceae</taxon>
        <taxon>Multifurca</taxon>
    </lineage>
</organism>
<dbReference type="EMBL" id="WTXG01000003">
    <property type="protein sequence ID" value="KAI0306758.1"/>
    <property type="molecule type" value="Genomic_DNA"/>
</dbReference>
<keyword evidence="2" id="KW-1185">Reference proteome</keyword>
<dbReference type="Proteomes" id="UP001203297">
    <property type="component" value="Unassembled WGS sequence"/>
</dbReference>
<dbReference type="AlphaFoldDB" id="A0AAD4MBV9"/>
<reference evidence="1" key="1">
    <citation type="journal article" date="2022" name="New Phytol.">
        <title>Evolutionary transition to the ectomycorrhizal habit in the genomes of a hyperdiverse lineage of mushroom-forming fungi.</title>
        <authorList>
            <person name="Looney B."/>
            <person name="Miyauchi S."/>
            <person name="Morin E."/>
            <person name="Drula E."/>
            <person name="Courty P.E."/>
            <person name="Kohler A."/>
            <person name="Kuo A."/>
            <person name="LaButti K."/>
            <person name="Pangilinan J."/>
            <person name="Lipzen A."/>
            <person name="Riley R."/>
            <person name="Andreopoulos W."/>
            <person name="He G."/>
            <person name="Johnson J."/>
            <person name="Nolan M."/>
            <person name="Tritt A."/>
            <person name="Barry K.W."/>
            <person name="Grigoriev I.V."/>
            <person name="Nagy L.G."/>
            <person name="Hibbett D."/>
            <person name="Henrissat B."/>
            <person name="Matheny P.B."/>
            <person name="Labbe J."/>
            <person name="Martin F.M."/>
        </authorList>
    </citation>
    <scope>NUCLEOTIDE SEQUENCE</scope>
    <source>
        <strain evidence="1">BPL690</strain>
    </source>
</reference>
<gene>
    <name evidence="1" type="ORF">B0F90DRAFT_1808376</name>
</gene>
<comment type="caution">
    <text evidence="1">The sequence shown here is derived from an EMBL/GenBank/DDBJ whole genome shotgun (WGS) entry which is preliminary data.</text>
</comment>
<protein>
    <recommendedName>
        <fullName evidence="3">Arrestin-like N-terminal domain-containing protein</fullName>
    </recommendedName>
</protein>
<proteinExistence type="predicted"/>
<evidence type="ECO:0008006" key="3">
    <source>
        <dbReference type="Google" id="ProtNLM"/>
    </source>
</evidence>
<evidence type="ECO:0000313" key="2">
    <source>
        <dbReference type="Proteomes" id="UP001203297"/>
    </source>
</evidence>
<evidence type="ECO:0000313" key="1">
    <source>
        <dbReference type="EMBL" id="KAI0306758.1"/>
    </source>
</evidence>